<keyword evidence="1" id="KW-0732">Signal</keyword>
<evidence type="ECO:0008006" key="7">
    <source>
        <dbReference type="Google" id="ProtNLM"/>
    </source>
</evidence>
<evidence type="ECO:0000259" key="3">
    <source>
        <dbReference type="Pfam" id="PF18962"/>
    </source>
</evidence>
<keyword evidence="6" id="KW-1185">Reference proteome</keyword>
<organism evidence="5 6">
    <name type="scientific">Flavobacterium akiainvivens</name>
    <dbReference type="NCBI Taxonomy" id="1202724"/>
    <lineage>
        <taxon>Bacteria</taxon>
        <taxon>Pseudomonadati</taxon>
        <taxon>Bacteroidota</taxon>
        <taxon>Flavobacteriia</taxon>
        <taxon>Flavobacteriales</taxon>
        <taxon>Flavobacteriaceae</taxon>
        <taxon>Flavobacterium</taxon>
    </lineage>
</organism>
<dbReference type="SUPFAM" id="SSF51126">
    <property type="entry name" value="Pectin lyase-like"/>
    <property type="match status" value="3"/>
</dbReference>
<dbReference type="NCBIfam" id="TIGR04183">
    <property type="entry name" value="Por_Secre_tail"/>
    <property type="match status" value="1"/>
</dbReference>
<dbReference type="Pfam" id="PF18962">
    <property type="entry name" value="Por_Secre_tail"/>
    <property type="match status" value="1"/>
</dbReference>
<dbReference type="Pfam" id="PF13229">
    <property type="entry name" value="Beta_helix"/>
    <property type="match status" value="1"/>
</dbReference>
<dbReference type="InterPro" id="IPR039448">
    <property type="entry name" value="Beta_helix"/>
</dbReference>
<evidence type="ECO:0000259" key="4">
    <source>
        <dbReference type="Pfam" id="PF19081"/>
    </source>
</evidence>
<comment type="caution">
    <text evidence="5">The sequence shown here is derived from an EMBL/GenBank/DDBJ whole genome shotgun (WGS) entry which is preliminary data.</text>
</comment>
<feature type="domain" description="Ig-like" evidence="4">
    <location>
        <begin position="1410"/>
        <end position="1482"/>
    </location>
</feature>
<dbReference type="Proteomes" id="UP000037755">
    <property type="component" value="Unassembled WGS sequence"/>
</dbReference>
<dbReference type="PANTHER" id="PTHR11319:SF35">
    <property type="entry name" value="OUTER MEMBRANE PROTEIN PMPC-RELATED"/>
    <property type="match status" value="1"/>
</dbReference>
<dbReference type="PATRIC" id="fig|1202724.3.peg.3380"/>
<dbReference type="InterPro" id="IPR044023">
    <property type="entry name" value="Ig_7"/>
</dbReference>
<dbReference type="Pfam" id="PF19081">
    <property type="entry name" value="Ig_7"/>
    <property type="match status" value="1"/>
</dbReference>
<feature type="domain" description="Right handed beta helix" evidence="2">
    <location>
        <begin position="194"/>
        <end position="365"/>
    </location>
</feature>
<dbReference type="InterPro" id="IPR006626">
    <property type="entry name" value="PbH1"/>
</dbReference>
<reference evidence="5 6" key="1">
    <citation type="submission" date="2015-08" db="EMBL/GenBank/DDBJ databases">
        <title>Whole genome sequence of Flavobacterium akiainvivens IK-1T, from decaying Wikstroemia oahuensis, an endemic Hawaiian shrub.</title>
        <authorList>
            <person name="Wan X."/>
            <person name="Hou S."/>
            <person name="Saito J."/>
            <person name="Donachie S."/>
        </authorList>
    </citation>
    <scope>NUCLEOTIDE SEQUENCE [LARGE SCALE GENOMIC DNA]</scope>
    <source>
        <strain evidence="5 6">IK-1</strain>
    </source>
</reference>
<evidence type="ECO:0000256" key="1">
    <source>
        <dbReference type="ARBA" id="ARBA00022729"/>
    </source>
</evidence>
<dbReference type="InterPro" id="IPR059226">
    <property type="entry name" value="Choice_anch_Q_dom"/>
</dbReference>
<accession>A0A0M8MEU9</accession>
<evidence type="ECO:0000313" key="6">
    <source>
        <dbReference type="Proteomes" id="UP000037755"/>
    </source>
</evidence>
<dbReference type="STRING" id="1202724.AM493_16275"/>
<dbReference type="SMART" id="SM00710">
    <property type="entry name" value="PbH1"/>
    <property type="match status" value="11"/>
</dbReference>
<feature type="domain" description="Secretion system C-terminal sorting" evidence="3">
    <location>
        <begin position="1581"/>
        <end position="1649"/>
    </location>
</feature>
<dbReference type="InterPro" id="IPR011050">
    <property type="entry name" value="Pectin_lyase_fold/virulence"/>
</dbReference>
<dbReference type="Gene3D" id="2.160.20.10">
    <property type="entry name" value="Single-stranded right-handed beta-helix, Pectin lyase-like"/>
    <property type="match status" value="3"/>
</dbReference>
<evidence type="ECO:0000259" key="2">
    <source>
        <dbReference type="Pfam" id="PF13229"/>
    </source>
</evidence>
<sequence length="1651" mass="174608">MTSPLLKKPWAAHNSGLKMCIVLLLLAAQASFSQSTRRYVKPVATGTGTGLSWENASGDLQAMLSTYLGGQQLEVWIAGGTYKPSRKPGSGLATPNDRDNSFTSGGSKVYGGFAGTEISLEERDLSITANATILSGDFNDDDTYDANGVITGGYADNAVHVWYGVANLDGLTIKGGSADASGSFNNTPRQYGGGIYIKGDFSVPYLITIRNCIVTGNRSLHTLETSRGGGIYKEGNVDVIFENVTITGNSARAGGGIYTSGSAINLTFINSTIKNNIAQSGTGSNNGYGGGLYIDSPNVKLFNSFILNNTADKGGAFYCGSNGVGVLYNCIVANNTALIEGGAGYTPTGIYNSIVYNNSSGVYTNSGLVPAKYSILQGNNYQSAETNLPDTTDPLFTDAVNGDYTLQAASPCINAGGNIYYFIMYDYNNMPRLRDDVIDIGPYEKQEGSFADIDEVADANGIVYVKNEATGLKDGSSWANATSDLQGAIDAAGVRQVWVAAGTYRPKGLPGITDPKDYYFLLKNNVQVYGGFAGTEMLLSQRNPDVTVNESILNGENLAGGKAYHLVLCHGKSMNTLLNGFTLKNINGNGPNTYRYVDGVAYNRSIAAVIYSNGSNAVFSQLKTSATIYASEGNPALENVYINGPGFGKNIHIVYSNVSLYNVVSVNADYGLYLMDGLLTVTNLTNCTISNNNVGIYLVESNLKAANTIIYGNETEFEGISATFSLRNSLVKDHTITGPDGNLDGATNPMFTDPEEGDYTLQPGSACIDSGNNLYITSDEDVANNNRIRNDIVDMGAFEEQSGAITSVILIPDDLGIIYVKPAASGIGNGSSWENATSNLQGAMQHDTAQQVWVAHGTYVPVAKVLNKTFPVWPKDRKNAFSLRPGIKVYGGFTGSEEALEERDITQYLSILSGDLNNNDGDNFTNTTDNSVNVVNFLSDISGNYTPETVLDGFAIRDSSEGAEGSGMTINTGEQDLVITGGVYCLNASPTLSNLFITKNAANFGSGMYNRNSSPVLDNVIVTDNKTMYEGGWGDNLNGGAVYNFQSSPVISNSTISNNECTGIINMSNSSPLLNNSVVSYNSAVTSTYDLYDTNQYYTGGGIANINSSPTLVGVEISYNTTINNDYNGPAENTAGGMYNYHSSPVLINVVIKNNTSDNYGGGMGNYEQSAPVCKNVLISNNQAGVRGGGIVNTLNSTVTLNNATIVNNTSLNGELLEGIYNGSFWTSVSDSSTVTLNNSIVYGNTPVVNYGLSASLMHNTLVQDFTTADANNNIAGTTNPLFTDATNADFTLQATSPVVNAGNNTYVTTGTDLNGNARIQQTTVDLGAYEYQAGCNTAAPTAETQEFCNGATVAALTALGTDIKWYGTPYAAQPLAGTEVLAGGTYYASQTISGCESPRTAVSVVINTPVAPLTTVVQNFYGSATVANLQAIGNNVQWYTSSAGGTALANTTILANGTYYASQTIDGCEGQRIAVTVSILPVPEPGGDADQEIIVEEGQTPTIDDIVIETLPDATVTWYATAEDALLGINPLPPGTPLVNGQTYYATQTVNGVTSQGYWYTRVAFVLSTDEFNTHSFTSYPNPVTDVLTLQSSNNITQVQVYDISGKLVITHNGSSNQVAVNLAALEAGSYMVKTSLENGVVKDTLIIKK</sequence>
<gene>
    <name evidence="5" type="ORF">AM493_16275</name>
</gene>
<name>A0A0M8MEU9_9FLAO</name>
<protein>
    <recommendedName>
        <fullName evidence="7">Secretion system C-terminal sorting domain-containing protein</fullName>
    </recommendedName>
</protein>
<dbReference type="RefSeq" id="WP_054409083.1">
    <property type="nucleotide sequence ID" value="NZ_FOYA01000005.1"/>
</dbReference>
<dbReference type="InterPro" id="IPR026444">
    <property type="entry name" value="Secre_tail"/>
</dbReference>
<dbReference type="EMBL" id="LIYD01000005">
    <property type="protein sequence ID" value="KOS07424.1"/>
    <property type="molecule type" value="Genomic_DNA"/>
</dbReference>
<dbReference type="InterPro" id="IPR012334">
    <property type="entry name" value="Pectin_lyas_fold"/>
</dbReference>
<dbReference type="PANTHER" id="PTHR11319">
    <property type="entry name" value="G PROTEIN-COUPLED RECEPTOR-RELATED"/>
    <property type="match status" value="1"/>
</dbReference>
<evidence type="ECO:0000313" key="5">
    <source>
        <dbReference type="EMBL" id="KOS07424.1"/>
    </source>
</evidence>
<proteinExistence type="predicted"/>
<dbReference type="NCBIfam" id="NF041518">
    <property type="entry name" value="choice_anch_Q"/>
    <property type="match status" value="2"/>
</dbReference>
<dbReference type="OrthoDB" id="9805017at2"/>